<organism evidence="3 4">
    <name type="scientific">Fragilariopsis cylindrus CCMP1102</name>
    <dbReference type="NCBI Taxonomy" id="635003"/>
    <lineage>
        <taxon>Eukaryota</taxon>
        <taxon>Sar</taxon>
        <taxon>Stramenopiles</taxon>
        <taxon>Ochrophyta</taxon>
        <taxon>Bacillariophyta</taxon>
        <taxon>Bacillariophyceae</taxon>
        <taxon>Bacillariophycidae</taxon>
        <taxon>Bacillariales</taxon>
        <taxon>Bacillariaceae</taxon>
        <taxon>Fragilariopsis</taxon>
    </lineage>
</organism>
<dbReference type="InParanoid" id="A0A1E7FYZ6"/>
<feature type="region of interest" description="Disordered" evidence="1">
    <location>
        <begin position="566"/>
        <end position="588"/>
    </location>
</feature>
<gene>
    <name evidence="3" type="ORF">FRACYDRAFT_233539</name>
</gene>
<evidence type="ECO:0000256" key="1">
    <source>
        <dbReference type="SAM" id="MobiDB-lite"/>
    </source>
</evidence>
<dbReference type="Gene3D" id="3.90.550.10">
    <property type="entry name" value="Spore Coat Polysaccharide Biosynthesis Protein SpsA, Chain A"/>
    <property type="match status" value="1"/>
</dbReference>
<keyword evidence="2" id="KW-0812">Transmembrane</keyword>
<evidence type="ECO:0000313" key="4">
    <source>
        <dbReference type="Proteomes" id="UP000095751"/>
    </source>
</evidence>
<evidence type="ECO:0000256" key="2">
    <source>
        <dbReference type="SAM" id="Phobius"/>
    </source>
</evidence>
<feature type="compositionally biased region" description="Basic residues" evidence="1">
    <location>
        <begin position="59"/>
        <end position="70"/>
    </location>
</feature>
<sequence>MIPISQRGNNFHNNNDDNDNDIPDNNREERCDDSSSWWTSLLCSCSVVILNRHRNSSRLLRRRRHHSPRNNHHDHNFLPPPSNNNKKQRRMSFTTAGILFLVLISALNITAVTLYYNNDAAAAAAAAAAMAPTTRMTTRMTTQTQTKTKTRSNSSSSITSAATEVTDATAKRQQHVQYQSLDETIDETTTHNNSNNNKKKKRFAYAFLLGGVVRYDGDDDDNDDLNNNNNSSQTRPQGSSNPTYHRGGLYSIISAVYQLQKFDSDKDADFIVMIQMKPTSTNTKSSNQKLSTKETLVLQRMNIQLQYIPMLRIDEPDLDCFYGLMFEKFRILNWIQYEKVMYLDSDIYPTYVQKYNYSNRSYPYWDINRGWGHTIQYPDVWKKVTGSDGGGLNTKWDFYGSHTDQGLLYHYVKYIKGNESSIIINDIVEQYDYYDDYYDSNTNEEGGNCNKIIKKYEYDLEDVFRSKKSRKNSPYSDFIHFTANEKPWYRNRIHLEDSTNKAYCGMNLYKTNETTTMLTKNQRTAIQKDCTLLHWQGQWYTSLIDALTQIDMIHYIAFDFVGPPPPPNKKQLGNNNNDKSSSASSSRTTISSSSIDIINGNNLNVPFHQQTAKYLEAKSKHNWNPYALY</sequence>
<feature type="compositionally biased region" description="Low complexity" evidence="1">
    <location>
        <begin position="574"/>
        <end position="588"/>
    </location>
</feature>
<dbReference type="InterPro" id="IPR029044">
    <property type="entry name" value="Nucleotide-diphossugar_trans"/>
</dbReference>
<reference evidence="3 4" key="1">
    <citation type="submission" date="2016-09" db="EMBL/GenBank/DDBJ databases">
        <title>Extensive genetic diversity and differential bi-allelic expression allows diatom success in the polar Southern Ocean.</title>
        <authorList>
            <consortium name="DOE Joint Genome Institute"/>
            <person name="Mock T."/>
            <person name="Otillar R.P."/>
            <person name="Strauss J."/>
            <person name="Dupont C."/>
            <person name="Frickenhaus S."/>
            <person name="Maumus F."/>
            <person name="Mcmullan M."/>
            <person name="Sanges R."/>
            <person name="Schmutz J."/>
            <person name="Toseland A."/>
            <person name="Valas R."/>
            <person name="Veluchamy A."/>
            <person name="Ward B.J."/>
            <person name="Allen A."/>
            <person name="Barry K."/>
            <person name="Falciatore A."/>
            <person name="Ferrante M."/>
            <person name="Fortunato A.E."/>
            <person name="Gloeckner G."/>
            <person name="Gruber A."/>
            <person name="Hipkin R."/>
            <person name="Janech M."/>
            <person name="Kroth P."/>
            <person name="Leese F."/>
            <person name="Lindquist E."/>
            <person name="Lyon B.R."/>
            <person name="Martin J."/>
            <person name="Mayer C."/>
            <person name="Parker M."/>
            <person name="Quesneville H."/>
            <person name="Raymond J."/>
            <person name="Uhlig C."/>
            <person name="Valentin K.U."/>
            <person name="Worden A.Z."/>
            <person name="Armbrust E.V."/>
            <person name="Bowler C."/>
            <person name="Green B."/>
            <person name="Moulton V."/>
            <person name="Van Oosterhout C."/>
            <person name="Grigoriev I."/>
        </authorList>
    </citation>
    <scope>NUCLEOTIDE SEQUENCE [LARGE SCALE GENOMIC DNA]</scope>
    <source>
        <strain evidence="3 4">CCMP1102</strain>
    </source>
</reference>
<keyword evidence="4" id="KW-1185">Reference proteome</keyword>
<keyword evidence="2" id="KW-1133">Transmembrane helix</keyword>
<feature type="region of interest" description="Disordered" evidence="1">
    <location>
        <begin position="59"/>
        <end position="88"/>
    </location>
</feature>
<feature type="region of interest" description="Disordered" evidence="1">
    <location>
        <begin position="218"/>
        <end position="243"/>
    </location>
</feature>
<feature type="compositionally biased region" description="Polar residues" evidence="1">
    <location>
        <begin position="231"/>
        <end position="243"/>
    </location>
</feature>
<keyword evidence="2" id="KW-0472">Membrane</keyword>
<dbReference type="KEGG" id="fcy:FRACYDRAFT_233539"/>
<proteinExistence type="predicted"/>
<dbReference type="EMBL" id="KV784353">
    <property type="protein sequence ID" value="OEU23366.1"/>
    <property type="molecule type" value="Genomic_DNA"/>
</dbReference>
<feature type="compositionally biased region" description="Low complexity" evidence="1">
    <location>
        <begin position="136"/>
        <end position="163"/>
    </location>
</feature>
<evidence type="ECO:0000313" key="3">
    <source>
        <dbReference type="EMBL" id="OEU23366.1"/>
    </source>
</evidence>
<feature type="region of interest" description="Disordered" evidence="1">
    <location>
        <begin position="1"/>
        <end position="29"/>
    </location>
</feature>
<dbReference type="Proteomes" id="UP000095751">
    <property type="component" value="Unassembled WGS sequence"/>
</dbReference>
<feature type="transmembrane region" description="Helical" evidence="2">
    <location>
        <begin position="93"/>
        <end position="116"/>
    </location>
</feature>
<feature type="region of interest" description="Disordered" evidence="1">
    <location>
        <begin position="136"/>
        <end position="175"/>
    </location>
</feature>
<accession>A0A1E7FYZ6</accession>
<protein>
    <recommendedName>
        <fullName evidence="5">Nucleotide-diphospho-sugar transferase</fullName>
    </recommendedName>
</protein>
<dbReference type="AlphaFoldDB" id="A0A1E7FYZ6"/>
<evidence type="ECO:0008006" key="5">
    <source>
        <dbReference type="Google" id="ProtNLM"/>
    </source>
</evidence>
<name>A0A1E7FYZ6_9STRA</name>